<accession>A0A2N5H719</accession>
<dbReference type="InterPro" id="IPR012902">
    <property type="entry name" value="N_methyl_site"/>
</dbReference>
<comment type="subcellular location">
    <subcellularLocation>
        <location evidence="1">Cell surface</location>
    </subcellularLocation>
</comment>
<dbReference type="GO" id="GO:0030420">
    <property type="term" value="P:establishment of competence for transformation"/>
    <property type="evidence" value="ECO:0007669"/>
    <property type="project" value="UniProtKB-KW"/>
</dbReference>
<dbReference type="EMBL" id="PGVE01000102">
    <property type="protein sequence ID" value="PLS01315.1"/>
    <property type="molecule type" value="Genomic_DNA"/>
</dbReference>
<gene>
    <name evidence="3" type="ORF">CVD27_26505</name>
</gene>
<proteinExistence type="predicted"/>
<sequence length="129" mass="14427">MKKNEKGITLVELLCSLALLSMVLLLVSSIQMFSVKQSTAQNEEIQKQTDDRLAMNMLTKEIRKADSAKINIQNNILTIDGTKYFLDGTSLKKGDQVLVSNIKNFTIIQNGDKITLQVGSISTTMYIRK</sequence>
<name>A0A2N5H719_9BACI</name>
<evidence type="ECO:0000256" key="2">
    <source>
        <dbReference type="ARBA" id="ARBA00023287"/>
    </source>
</evidence>
<evidence type="ECO:0000313" key="3">
    <source>
        <dbReference type="EMBL" id="PLS01315.1"/>
    </source>
</evidence>
<dbReference type="RefSeq" id="WP_101652070.1">
    <property type="nucleotide sequence ID" value="NZ_PGVE01000102.1"/>
</dbReference>
<reference evidence="3 4" key="1">
    <citation type="submission" date="2017-11" db="EMBL/GenBank/DDBJ databases">
        <title>Comparitive Functional Genomics of Dry Heat Resistant strains isolated from the Viking Spacecraft.</title>
        <authorList>
            <person name="Seuylemezian A."/>
            <person name="Cooper K."/>
            <person name="Vaishampayan P."/>
        </authorList>
    </citation>
    <scope>NUCLEOTIDE SEQUENCE [LARGE SCALE GENOMIC DNA]</scope>
    <source>
        <strain evidence="3 4">V32-6</strain>
    </source>
</reference>
<dbReference type="Proteomes" id="UP000234950">
    <property type="component" value="Unassembled WGS sequence"/>
</dbReference>
<dbReference type="OrthoDB" id="2968679at2"/>
<keyword evidence="4" id="KW-1185">Reference proteome</keyword>
<evidence type="ECO:0000313" key="4">
    <source>
        <dbReference type="Proteomes" id="UP000234950"/>
    </source>
</evidence>
<evidence type="ECO:0008006" key="5">
    <source>
        <dbReference type="Google" id="ProtNLM"/>
    </source>
</evidence>
<organism evidence="3 4">
    <name type="scientific">Neobacillus cucumis</name>
    <dbReference type="NCBI Taxonomy" id="1740721"/>
    <lineage>
        <taxon>Bacteria</taxon>
        <taxon>Bacillati</taxon>
        <taxon>Bacillota</taxon>
        <taxon>Bacilli</taxon>
        <taxon>Bacillales</taxon>
        <taxon>Bacillaceae</taxon>
        <taxon>Neobacillus</taxon>
    </lineage>
</organism>
<evidence type="ECO:0000256" key="1">
    <source>
        <dbReference type="ARBA" id="ARBA00004241"/>
    </source>
</evidence>
<keyword evidence="2" id="KW-0178">Competence</keyword>
<dbReference type="AlphaFoldDB" id="A0A2N5H719"/>
<dbReference type="GO" id="GO:0009986">
    <property type="term" value="C:cell surface"/>
    <property type="evidence" value="ECO:0007669"/>
    <property type="project" value="UniProtKB-SubCell"/>
</dbReference>
<dbReference type="Pfam" id="PF07963">
    <property type="entry name" value="N_methyl"/>
    <property type="match status" value="1"/>
</dbReference>
<protein>
    <recommendedName>
        <fullName evidence="5">Prepilin-type cleavage/methylation domain-containing protein</fullName>
    </recommendedName>
</protein>
<comment type="caution">
    <text evidence="3">The sequence shown here is derived from an EMBL/GenBank/DDBJ whole genome shotgun (WGS) entry which is preliminary data.</text>
</comment>